<sequence>MFWLRLVCSVLFFLAEGSWSLKSVRIRVPEVVKSGETVTLSCEYDLEEVALYTIKWYWKDVEFYRFVPKESPPFRAFTMKYINVDISRSGPTQVTLRGVRRELTGDYKCEVSADGPLFHTDIKVAHMIVAELPNGNPMMNIEQTKVEIGKKIKADCYSPGSDPAANLTWFINDEQVSEETDSVKLHPIEIETDNALGLHSAKSRIEITTNRAHFILGFMVVKCDARIYSLWHRVVEDHVRDDTPQLAPVLGSTSSQSQVDEIIDGNGSGHLGFSALCVVNFLLVMVVLR</sequence>
<dbReference type="AlphaFoldDB" id="D6WK47"/>
<evidence type="ECO:0000313" key="7">
    <source>
        <dbReference type="Proteomes" id="UP000007266"/>
    </source>
</evidence>
<dbReference type="OrthoDB" id="6351205at2759"/>
<dbReference type="Proteomes" id="UP000007266">
    <property type="component" value="Linkage group 5"/>
</dbReference>
<dbReference type="InterPro" id="IPR013162">
    <property type="entry name" value="CD80_C2-set"/>
</dbReference>
<name>D6WK47_TRICA</name>
<dbReference type="PANTHER" id="PTHR21261">
    <property type="entry name" value="BEAT PROTEIN"/>
    <property type="match status" value="1"/>
</dbReference>
<accession>D6WK47</accession>
<feature type="domain" description="Ig-like" evidence="5">
    <location>
        <begin position="32"/>
        <end position="125"/>
    </location>
</feature>
<dbReference type="OMA" id="NQFVYFP"/>
<feature type="signal peptide" evidence="4">
    <location>
        <begin position="1"/>
        <end position="20"/>
    </location>
</feature>
<evidence type="ECO:0000256" key="1">
    <source>
        <dbReference type="ARBA" id="ARBA00004167"/>
    </source>
</evidence>
<keyword evidence="2" id="KW-0472">Membrane</keyword>
<comment type="subcellular location">
    <subcellularLocation>
        <location evidence="1">Membrane</location>
        <topology evidence="1">Single-pass membrane protein</topology>
    </subcellularLocation>
</comment>
<dbReference type="InterPro" id="IPR013783">
    <property type="entry name" value="Ig-like_fold"/>
</dbReference>
<protein>
    <recommendedName>
        <fullName evidence="5">Ig-like domain-containing protein</fullName>
    </recommendedName>
</protein>
<dbReference type="EMBL" id="KQ971343">
    <property type="protein sequence ID" value="EFA04505.2"/>
    <property type="molecule type" value="Genomic_DNA"/>
</dbReference>
<reference evidence="6 7" key="1">
    <citation type="journal article" date="2008" name="Nature">
        <title>The genome of the model beetle and pest Tribolium castaneum.</title>
        <authorList>
            <consortium name="Tribolium Genome Sequencing Consortium"/>
            <person name="Richards S."/>
            <person name="Gibbs R.A."/>
            <person name="Weinstock G.M."/>
            <person name="Brown S.J."/>
            <person name="Denell R."/>
            <person name="Beeman R.W."/>
            <person name="Gibbs R."/>
            <person name="Beeman R.W."/>
            <person name="Brown S.J."/>
            <person name="Bucher G."/>
            <person name="Friedrich M."/>
            <person name="Grimmelikhuijzen C.J."/>
            <person name="Klingler M."/>
            <person name="Lorenzen M."/>
            <person name="Richards S."/>
            <person name="Roth S."/>
            <person name="Schroder R."/>
            <person name="Tautz D."/>
            <person name="Zdobnov E.M."/>
            <person name="Muzny D."/>
            <person name="Gibbs R.A."/>
            <person name="Weinstock G.M."/>
            <person name="Attaway T."/>
            <person name="Bell S."/>
            <person name="Buhay C.J."/>
            <person name="Chandrabose M.N."/>
            <person name="Chavez D."/>
            <person name="Clerk-Blankenburg K.P."/>
            <person name="Cree A."/>
            <person name="Dao M."/>
            <person name="Davis C."/>
            <person name="Chacko J."/>
            <person name="Dinh H."/>
            <person name="Dugan-Rocha S."/>
            <person name="Fowler G."/>
            <person name="Garner T.T."/>
            <person name="Garnes J."/>
            <person name="Gnirke A."/>
            <person name="Hawes A."/>
            <person name="Hernandez J."/>
            <person name="Hines S."/>
            <person name="Holder M."/>
            <person name="Hume J."/>
            <person name="Jhangiani S.N."/>
            <person name="Joshi V."/>
            <person name="Khan Z.M."/>
            <person name="Jackson L."/>
            <person name="Kovar C."/>
            <person name="Kowis A."/>
            <person name="Lee S."/>
            <person name="Lewis L.R."/>
            <person name="Margolis J."/>
            <person name="Morgan M."/>
            <person name="Nazareth L.V."/>
            <person name="Nguyen N."/>
            <person name="Okwuonu G."/>
            <person name="Parker D."/>
            <person name="Richards S."/>
            <person name="Ruiz S.J."/>
            <person name="Santibanez J."/>
            <person name="Savard J."/>
            <person name="Scherer S.E."/>
            <person name="Schneider B."/>
            <person name="Sodergren E."/>
            <person name="Tautz D."/>
            <person name="Vattahil S."/>
            <person name="Villasana D."/>
            <person name="White C.S."/>
            <person name="Wright R."/>
            <person name="Park Y."/>
            <person name="Beeman R.W."/>
            <person name="Lord J."/>
            <person name="Oppert B."/>
            <person name="Lorenzen M."/>
            <person name="Brown S."/>
            <person name="Wang L."/>
            <person name="Savard J."/>
            <person name="Tautz D."/>
            <person name="Richards S."/>
            <person name="Weinstock G."/>
            <person name="Gibbs R.A."/>
            <person name="Liu Y."/>
            <person name="Worley K."/>
            <person name="Weinstock G."/>
            <person name="Elsik C.G."/>
            <person name="Reese J.T."/>
            <person name="Elhaik E."/>
            <person name="Landan G."/>
            <person name="Graur D."/>
            <person name="Arensburger P."/>
            <person name="Atkinson P."/>
            <person name="Beeman R.W."/>
            <person name="Beidler J."/>
            <person name="Brown S.J."/>
            <person name="Demuth J.P."/>
            <person name="Drury D.W."/>
            <person name="Du Y.Z."/>
            <person name="Fujiwara H."/>
            <person name="Lorenzen M."/>
            <person name="Maselli V."/>
            <person name="Osanai M."/>
            <person name="Park Y."/>
            <person name="Robertson H.M."/>
            <person name="Tu Z."/>
            <person name="Wang J.J."/>
            <person name="Wang S."/>
            <person name="Richards S."/>
            <person name="Song H."/>
            <person name="Zhang L."/>
            <person name="Sodergren E."/>
            <person name="Werner D."/>
            <person name="Stanke M."/>
            <person name="Morgenstern B."/>
            <person name="Solovyev V."/>
            <person name="Kosarev P."/>
            <person name="Brown G."/>
            <person name="Chen H.C."/>
            <person name="Ermolaeva O."/>
            <person name="Hlavina W."/>
            <person name="Kapustin Y."/>
            <person name="Kiryutin B."/>
            <person name="Kitts P."/>
            <person name="Maglott D."/>
            <person name="Pruitt K."/>
            <person name="Sapojnikov V."/>
            <person name="Souvorov A."/>
            <person name="Mackey A.J."/>
            <person name="Waterhouse R.M."/>
            <person name="Wyder S."/>
            <person name="Zdobnov E.M."/>
            <person name="Zdobnov E.M."/>
            <person name="Wyder S."/>
            <person name="Kriventseva E.V."/>
            <person name="Kadowaki T."/>
            <person name="Bork P."/>
            <person name="Aranda M."/>
            <person name="Bao R."/>
            <person name="Beermann A."/>
            <person name="Berns N."/>
            <person name="Bolognesi R."/>
            <person name="Bonneton F."/>
            <person name="Bopp D."/>
            <person name="Brown S.J."/>
            <person name="Bucher G."/>
            <person name="Butts T."/>
            <person name="Chaumot A."/>
            <person name="Denell R.E."/>
            <person name="Ferrier D.E."/>
            <person name="Friedrich M."/>
            <person name="Gordon C.M."/>
            <person name="Jindra M."/>
            <person name="Klingler M."/>
            <person name="Lan Q."/>
            <person name="Lattorff H.M."/>
            <person name="Laudet V."/>
            <person name="von Levetsow C."/>
            <person name="Liu Z."/>
            <person name="Lutz R."/>
            <person name="Lynch J.A."/>
            <person name="da Fonseca R.N."/>
            <person name="Posnien N."/>
            <person name="Reuter R."/>
            <person name="Roth S."/>
            <person name="Savard J."/>
            <person name="Schinko J.B."/>
            <person name="Schmitt C."/>
            <person name="Schoppmeier M."/>
            <person name="Schroder R."/>
            <person name="Shippy T.D."/>
            <person name="Simonnet F."/>
            <person name="Marques-Souza H."/>
            <person name="Tautz D."/>
            <person name="Tomoyasu Y."/>
            <person name="Trauner J."/>
            <person name="Van der Zee M."/>
            <person name="Vervoort M."/>
            <person name="Wittkopp N."/>
            <person name="Wimmer E.A."/>
            <person name="Yang X."/>
            <person name="Jones A.K."/>
            <person name="Sattelle D.B."/>
            <person name="Ebert P.R."/>
            <person name="Nelson D."/>
            <person name="Scott J.G."/>
            <person name="Beeman R.W."/>
            <person name="Muthukrishnan S."/>
            <person name="Kramer K.J."/>
            <person name="Arakane Y."/>
            <person name="Beeman R.W."/>
            <person name="Zhu Q."/>
            <person name="Hogenkamp D."/>
            <person name="Dixit R."/>
            <person name="Oppert B."/>
            <person name="Jiang H."/>
            <person name="Zou Z."/>
            <person name="Marshall J."/>
            <person name="Elpidina E."/>
            <person name="Vinokurov K."/>
            <person name="Oppert C."/>
            <person name="Zou Z."/>
            <person name="Evans J."/>
            <person name="Lu Z."/>
            <person name="Zhao P."/>
            <person name="Sumathipala N."/>
            <person name="Altincicek B."/>
            <person name="Vilcinskas A."/>
            <person name="Williams M."/>
            <person name="Hultmark D."/>
            <person name="Hetru C."/>
            <person name="Jiang H."/>
            <person name="Grimmelikhuijzen C.J."/>
            <person name="Hauser F."/>
            <person name="Cazzamali G."/>
            <person name="Williamson M."/>
            <person name="Park Y."/>
            <person name="Li B."/>
            <person name="Tanaka Y."/>
            <person name="Predel R."/>
            <person name="Neupert S."/>
            <person name="Schachtner J."/>
            <person name="Verleyen P."/>
            <person name="Raible F."/>
            <person name="Bork P."/>
            <person name="Friedrich M."/>
            <person name="Walden K.K."/>
            <person name="Robertson H.M."/>
            <person name="Angeli S."/>
            <person name="Foret S."/>
            <person name="Bucher G."/>
            <person name="Schuetz S."/>
            <person name="Maleszka R."/>
            <person name="Wimmer E.A."/>
            <person name="Beeman R.W."/>
            <person name="Lorenzen M."/>
            <person name="Tomoyasu Y."/>
            <person name="Miller S.C."/>
            <person name="Grossmann D."/>
            <person name="Bucher G."/>
        </authorList>
    </citation>
    <scope>NUCLEOTIDE SEQUENCE [LARGE SCALE GENOMIC DNA]</scope>
    <source>
        <strain evidence="6 7">Georgia GA2</strain>
    </source>
</reference>
<dbReference type="Pfam" id="PF08205">
    <property type="entry name" value="C2-set_2"/>
    <property type="match status" value="1"/>
</dbReference>
<dbReference type="PANTHER" id="PTHR21261:SF17">
    <property type="entry name" value="BEAT VI"/>
    <property type="match status" value="1"/>
</dbReference>
<dbReference type="Gene3D" id="2.60.40.10">
    <property type="entry name" value="Immunoglobulins"/>
    <property type="match status" value="2"/>
</dbReference>
<dbReference type="STRING" id="7070.D6WK47"/>
<keyword evidence="4" id="KW-0732">Signal</keyword>
<organism evidence="6 7">
    <name type="scientific">Tribolium castaneum</name>
    <name type="common">Red flour beetle</name>
    <dbReference type="NCBI Taxonomy" id="7070"/>
    <lineage>
        <taxon>Eukaryota</taxon>
        <taxon>Metazoa</taxon>
        <taxon>Ecdysozoa</taxon>
        <taxon>Arthropoda</taxon>
        <taxon>Hexapoda</taxon>
        <taxon>Insecta</taxon>
        <taxon>Pterygota</taxon>
        <taxon>Neoptera</taxon>
        <taxon>Endopterygota</taxon>
        <taxon>Coleoptera</taxon>
        <taxon>Polyphaga</taxon>
        <taxon>Cucujiformia</taxon>
        <taxon>Tenebrionidae</taxon>
        <taxon>Tenebrionidae incertae sedis</taxon>
        <taxon>Tribolium</taxon>
    </lineage>
</organism>
<gene>
    <name evidence="6" type="primary">AUGUSTUS-3.0.2_14813</name>
    <name evidence="6" type="ORF">TcasGA2_TC014813</name>
</gene>
<reference evidence="6 7" key="2">
    <citation type="journal article" date="2010" name="Nucleic Acids Res.">
        <title>BeetleBase in 2010: revisions to provide comprehensive genomic information for Tribolium castaneum.</title>
        <authorList>
            <person name="Kim H.S."/>
            <person name="Murphy T."/>
            <person name="Xia J."/>
            <person name="Caragea D."/>
            <person name="Park Y."/>
            <person name="Beeman R.W."/>
            <person name="Lorenzen M.D."/>
            <person name="Butcher S."/>
            <person name="Manak J.R."/>
            <person name="Brown S.J."/>
        </authorList>
    </citation>
    <scope>GENOME REANNOTATION</scope>
    <source>
        <strain evidence="6 7">Georgia GA2</strain>
    </source>
</reference>
<dbReference type="SUPFAM" id="SSF48726">
    <property type="entry name" value="Immunoglobulin"/>
    <property type="match status" value="1"/>
</dbReference>
<dbReference type="InterPro" id="IPR036179">
    <property type="entry name" value="Ig-like_dom_sf"/>
</dbReference>
<dbReference type="PROSITE" id="PS50835">
    <property type="entry name" value="IG_LIKE"/>
    <property type="match status" value="1"/>
</dbReference>
<evidence type="ECO:0000256" key="4">
    <source>
        <dbReference type="SAM" id="SignalP"/>
    </source>
</evidence>
<dbReference type="InterPro" id="IPR003599">
    <property type="entry name" value="Ig_sub"/>
</dbReference>
<feature type="chain" id="PRO_5007310716" description="Ig-like domain-containing protein" evidence="4">
    <location>
        <begin position="21"/>
        <end position="289"/>
    </location>
</feature>
<evidence type="ECO:0000256" key="2">
    <source>
        <dbReference type="ARBA" id="ARBA00023136"/>
    </source>
</evidence>
<keyword evidence="3" id="KW-1015">Disulfide bond</keyword>
<evidence type="ECO:0000259" key="5">
    <source>
        <dbReference type="PROSITE" id="PS50835"/>
    </source>
</evidence>
<dbReference type="FunFam" id="2.60.40.10:FF:000437">
    <property type="entry name" value="Beat-IIIc, isoform A"/>
    <property type="match status" value="1"/>
</dbReference>
<dbReference type="HOGENOM" id="CLU_046048_0_1_1"/>
<proteinExistence type="predicted"/>
<dbReference type="InterPro" id="IPR007110">
    <property type="entry name" value="Ig-like_dom"/>
</dbReference>
<dbReference type="eggNOG" id="ENOG502S2FU">
    <property type="taxonomic scope" value="Eukaryota"/>
</dbReference>
<dbReference type="SMART" id="SM00409">
    <property type="entry name" value="IG"/>
    <property type="match status" value="1"/>
</dbReference>
<evidence type="ECO:0000313" key="6">
    <source>
        <dbReference type="EMBL" id="EFA04505.2"/>
    </source>
</evidence>
<dbReference type="InParanoid" id="D6WK47"/>
<evidence type="ECO:0000256" key="3">
    <source>
        <dbReference type="ARBA" id="ARBA00023157"/>
    </source>
</evidence>
<dbReference type="FunCoup" id="D6WK47">
    <property type="interactions" value="66"/>
</dbReference>
<dbReference type="GO" id="GO:0016020">
    <property type="term" value="C:membrane"/>
    <property type="evidence" value="ECO:0007669"/>
    <property type="project" value="UniProtKB-SubCell"/>
</dbReference>
<keyword evidence="7" id="KW-1185">Reference proteome</keyword>